<evidence type="ECO:0000256" key="1">
    <source>
        <dbReference type="ARBA" id="ARBA00003025"/>
    </source>
</evidence>
<dbReference type="Gene3D" id="2.60.40.10">
    <property type="entry name" value="Immunoglobulins"/>
    <property type="match status" value="1"/>
</dbReference>
<dbReference type="PROSITE" id="PS00608">
    <property type="entry name" value="GLYCOSYL_HYDROL_F2_2"/>
    <property type="match status" value="1"/>
</dbReference>
<keyword evidence="11" id="KW-1185">Reference proteome</keyword>
<dbReference type="InterPro" id="IPR008979">
    <property type="entry name" value="Galactose-bd-like_sf"/>
</dbReference>
<protein>
    <recommendedName>
        <fullName evidence="4 7">Beta-glucuronidase</fullName>
        <ecNumber evidence="3 7">3.2.1.31</ecNumber>
    </recommendedName>
</protein>
<evidence type="ECO:0000256" key="4">
    <source>
        <dbReference type="ARBA" id="ARBA00016205"/>
    </source>
</evidence>
<evidence type="ECO:0000259" key="9">
    <source>
        <dbReference type="Pfam" id="PF02836"/>
    </source>
</evidence>
<dbReference type="InterPro" id="IPR036156">
    <property type="entry name" value="Beta-gal/glucu_dom_sf"/>
</dbReference>
<feature type="domain" description="Glycoside hydrolase family 2 immunoglobulin-like beta-sandwich" evidence="8">
    <location>
        <begin position="288"/>
        <end position="390"/>
    </location>
</feature>
<dbReference type="SUPFAM" id="SSF49303">
    <property type="entry name" value="beta-Galactosidase/glucuronidase domain"/>
    <property type="match status" value="1"/>
</dbReference>
<dbReference type="SUPFAM" id="SSF49785">
    <property type="entry name" value="Galactose-binding domain-like"/>
    <property type="match status" value="1"/>
</dbReference>
<dbReference type="Gene3D" id="3.20.20.80">
    <property type="entry name" value="Glycosidases"/>
    <property type="match status" value="1"/>
</dbReference>
<dbReference type="GeneID" id="106819603"/>
<keyword evidence="6 7" id="KW-0326">Glycosidase</keyword>
<evidence type="ECO:0000256" key="3">
    <source>
        <dbReference type="ARBA" id="ARBA00012761"/>
    </source>
</evidence>
<evidence type="ECO:0000256" key="5">
    <source>
        <dbReference type="ARBA" id="ARBA00022801"/>
    </source>
</evidence>
<feature type="domain" description="Glycosyl hydrolases family 2 sugar binding" evidence="10">
    <location>
        <begin position="106"/>
        <end position="286"/>
    </location>
</feature>
<dbReference type="Gene3D" id="2.60.120.260">
    <property type="entry name" value="Galactose-binding domain-like"/>
    <property type="match status" value="1"/>
</dbReference>
<dbReference type="InterPro" id="IPR013783">
    <property type="entry name" value="Ig-like_fold"/>
</dbReference>
<accession>A0ABM1F5H8</accession>
<feature type="domain" description="Glycoside hydrolase family 2 catalytic" evidence="9">
    <location>
        <begin position="392"/>
        <end position="693"/>
    </location>
</feature>
<evidence type="ECO:0000256" key="2">
    <source>
        <dbReference type="ARBA" id="ARBA00007401"/>
    </source>
</evidence>
<evidence type="ECO:0000313" key="12">
    <source>
        <dbReference type="RefSeq" id="XP_014679699.1"/>
    </source>
</evidence>
<evidence type="ECO:0000256" key="6">
    <source>
        <dbReference type="ARBA" id="ARBA00023295"/>
    </source>
</evidence>
<evidence type="ECO:0000259" key="8">
    <source>
        <dbReference type="Pfam" id="PF00703"/>
    </source>
</evidence>
<dbReference type="InterPro" id="IPR017853">
    <property type="entry name" value="GH"/>
</dbReference>
<dbReference type="InterPro" id="IPR006102">
    <property type="entry name" value="Ig-like_GH2"/>
</dbReference>
<proteinExistence type="inferred from homology"/>
<dbReference type="EC" id="3.2.1.31" evidence="3 7"/>
<evidence type="ECO:0000313" key="11">
    <source>
        <dbReference type="Proteomes" id="UP000695022"/>
    </source>
</evidence>
<dbReference type="InterPro" id="IPR006101">
    <property type="entry name" value="Glyco_hydro_2"/>
</dbReference>
<gene>
    <name evidence="12" type="primary">LOC106819603</name>
</gene>
<dbReference type="InterPro" id="IPR006104">
    <property type="entry name" value="Glyco_hydro_2_N"/>
</dbReference>
<keyword evidence="7" id="KW-0458">Lysosome</keyword>
<reference evidence="12" key="1">
    <citation type="submission" date="2025-08" db="UniProtKB">
        <authorList>
            <consortium name="RefSeq"/>
        </authorList>
    </citation>
    <scope>IDENTIFICATION</scope>
</reference>
<dbReference type="InterPro" id="IPR023232">
    <property type="entry name" value="Glyco_hydro_2_AS"/>
</dbReference>
<comment type="activity regulation">
    <text evidence="7">Inhibited by L-aspartic acid.</text>
</comment>
<dbReference type="InterPro" id="IPR006103">
    <property type="entry name" value="Glyco_hydro_2_cat"/>
</dbReference>
<name>A0ABM1F5H8_PRICU</name>
<dbReference type="InterPro" id="IPR023230">
    <property type="entry name" value="Glyco_hydro_2_CS"/>
</dbReference>
<dbReference type="Proteomes" id="UP000695022">
    <property type="component" value="Unplaced"/>
</dbReference>
<dbReference type="PANTHER" id="PTHR10066">
    <property type="entry name" value="BETA-GLUCURONIDASE"/>
    <property type="match status" value="1"/>
</dbReference>
<comment type="subunit">
    <text evidence="7">Homotetramer.</text>
</comment>
<dbReference type="RefSeq" id="XP_014679699.1">
    <property type="nucleotide sequence ID" value="XM_014824213.1"/>
</dbReference>
<dbReference type="PANTHER" id="PTHR10066:SF67">
    <property type="entry name" value="BETA-GLUCURONIDASE"/>
    <property type="match status" value="1"/>
</dbReference>
<dbReference type="Pfam" id="PF02837">
    <property type="entry name" value="Glyco_hydro_2_N"/>
    <property type="match status" value="1"/>
</dbReference>
<sequence length="705" mass="79020">MYFLTSAWEAFDRGSSNSRHVTMASAARDRAGGAVLLCGTLLMLATAPTPGTATARRASVIMVKSLPREDDAPGAAAAAKVARETPSSLKGGMLYPRDSESRETKELSGMWSFRTSGSDQDAGFREQWYSKPLSQTGPVIPMPVPASYNDITQDAAIRDYVGWVWYDREFFAPTRWRTDDLRVVLRFGSAHYYTIVWVNGQRAVSHDGGHLPFEADVGHLLSDGRRGNRVTVAINNTLSPFTLPTGSIEYKNDTNMYPPGYFVQNLNFDFFNYAGIHRTVLLYTTPATYIDDITVVTDVRDAVGVVRYNLTLGGRDLNPSATCKVVIRDKEGTAIAKSAGVQGEVKVADAILWWPFTMHPQPGYMYTFEARCAAGQEGVEDVYRLPFGIRTVNVTKSEFLINGRPFYFMGFGKHEDANIRGKGLDYALIAKDFNLIRWLGANSFRTSHYPYAEEIMDQADRQGVVVIDEVPAVGLHKENFAKQTLQHHLVVIEELIRRDKNRPSVVMWSIANEPSSNLAVSNDYFKAVAERARSLDVSRRPLTIALSSAAAKDVAHQHLDVVMVNRYFGWYSDPGRAQLIGRQLLACIEEWRNVSGKPVMVSEYGADTIAGMHMDPPYVFTEEYQVQLIGEYHKAFDVLRKKGYFVGELIWNFADFMTAQTITRVVGNKKGILTRDRQPKASAHVIRRRYHQLVNSSLDDCAIYW</sequence>
<dbReference type="SUPFAM" id="SSF51445">
    <property type="entry name" value="(Trans)glycosidases"/>
    <property type="match status" value="1"/>
</dbReference>
<dbReference type="Pfam" id="PF00703">
    <property type="entry name" value="Glyco_hydro_2"/>
    <property type="match status" value="1"/>
</dbReference>
<keyword evidence="5 7" id="KW-0378">Hydrolase</keyword>
<dbReference type="PROSITE" id="PS00719">
    <property type="entry name" value="GLYCOSYL_HYDROL_F2_1"/>
    <property type="match status" value="1"/>
</dbReference>
<comment type="function">
    <text evidence="1 7">Plays an important role in the degradation of dermatan and keratan sulfates.</text>
</comment>
<dbReference type="PRINTS" id="PR00132">
    <property type="entry name" value="GLHYDRLASE2"/>
</dbReference>
<dbReference type="NCBIfam" id="NF007538">
    <property type="entry name" value="PRK10150.1"/>
    <property type="match status" value="1"/>
</dbReference>
<dbReference type="Pfam" id="PF02836">
    <property type="entry name" value="Glyco_hydro_2_C"/>
    <property type="match status" value="1"/>
</dbReference>
<organism evidence="11 12">
    <name type="scientific">Priapulus caudatus</name>
    <name type="common">Priapulid worm</name>
    <dbReference type="NCBI Taxonomy" id="37621"/>
    <lineage>
        <taxon>Eukaryota</taxon>
        <taxon>Metazoa</taxon>
        <taxon>Ecdysozoa</taxon>
        <taxon>Scalidophora</taxon>
        <taxon>Priapulida</taxon>
        <taxon>Priapulimorpha</taxon>
        <taxon>Priapulimorphida</taxon>
        <taxon>Priapulidae</taxon>
        <taxon>Priapulus</taxon>
    </lineage>
</organism>
<comment type="similarity">
    <text evidence="2 7">Belongs to the glycosyl hydrolase 2 family.</text>
</comment>
<evidence type="ECO:0000256" key="7">
    <source>
        <dbReference type="RuleBase" id="RU361154"/>
    </source>
</evidence>
<comment type="catalytic activity">
    <reaction evidence="7">
        <text>a beta-D-glucuronoside + H2O = D-glucuronate + an alcohol</text>
        <dbReference type="Rhea" id="RHEA:17633"/>
        <dbReference type="ChEBI" id="CHEBI:15377"/>
        <dbReference type="ChEBI" id="CHEBI:30879"/>
        <dbReference type="ChEBI" id="CHEBI:58720"/>
        <dbReference type="ChEBI" id="CHEBI:83411"/>
        <dbReference type="EC" id="3.2.1.31"/>
    </reaction>
</comment>
<evidence type="ECO:0000259" key="10">
    <source>
        <dbReference type="Pfam" id="PF02837"/>
    </source>
</evidence>